<dbReference type="EMBL" id="BARX01000013">
    <property type="protein sequence ID" value="GAD02103.1"/>
    <property type="molecule type" value="Genomic_DNA"/>
</dbReference>
<keyword evidence="3 5" id="KW-0717">Septation</keyword>
<keyword evidence="2 5" id="KW-0132">Cell division</keyword>
<evidence type="ECO:0000256" key="4">
    <source>
        <dbReference type="ARBA" id="ARBA00023306"/>
    </source>
</evidence>
<name>R9PLF7_AGAAL</name>
<dbReference type="Pfam" id="PF07126">
    <property type="entry name" value="ZapC_C"/>
    <property type="match status" value="1"/>
</dbReference>
<keyword evidence="1 5" id="KW-0963">Cytoplasm</keyword>
<dbReference type="PIRSF" id="PIRSF010252">
    <property type="entry name" value="ZapC"/>
    <property type="match status" value="1"/>
</dbReference>
<dbReference type="InterPro" id="IPR048372">
    <property type="entry name" value="ZapC_C"/>
</dbReference>
<organism evidence="8 9">
    <name type="scientific">Agarivorans albus MKT 106</name>
    <dbReference type="NCBI Taxonomy" id="1331007"/>
    <lineage>
        <taxon>Bacteria</taxon>
        <taxon>Pseudomonadati</taxon>
        <taxon>Pseudomonadota</taxon>
        <taxon>Gammaproteobacteria</taxon>
        <taxon>Alteromonadales</taxon>
        <taxon>Alteromonadaceae</taxon>
        <taxon>Agarivorans</taxon>
    </lineage>
</organism>
<sequence>MLIQPNKQWHWVFDTNKGVMTLELGENMLFVSKLCKKRCVQHAQEDGPFTTEHTQLYYQFLEQLEPFNWSDPIKVQICLNAVASAQFLKPLMPQSWFFTSNAGTHQNLLQIGELAVLQTENAQARCVVVEVSEQTYTLMTIEGGLVLDKRKSLSQFEAIKVMQDRVVPLSQLLQNANGFAQTG</sequence>
<evidence type="ECO:0000256" key="2">
    <source>
        <dbReference type="ARBA" id="ARBA00022618"/>
    </source>
</evidence>
<proteinExistence type="inferred from homology"/>
<evidence type="ECO:0000256" key="3">
    <source>
        <dbReference type="ARBA" id="ARBA00023210"/>
    </source>
</evidence>
<evidence type="ECO:0000259" key="6">
    <source>
        <dbReference type="Pfam" id="PF07126"/>
    </source>
</evidence>
<feature type="domain" description="Cell-division protein ZapC C-terminal" evidence="6">
    <location>
        <begin position="90"/>
        <end position="170"/>
    </location>
</feature>
<comment type="function">
    <text evidence="5">Contributes to the efficiency of the cell division process by stabilizing the polymeric form of the cell division protein FtsZ. Acts by promoting interactions between FtsZ protofilaments and suppressing the GTPase activity of FtsZ.</text>
</comment>
<accession>R9PLF7</accession>
<dbReference type="RefSeq" id="WP_016401871.1">
    <property type="nucleotide sequence ID" value="NZ_BARX01000013.1"/>
</dbReference>
<dbReference type="Proteomes" id="UP000014461">
    <property type="component" value="Unassembled WGS sequence"/>
</dbReference>
<feature type="domain" description="Cell-division protein ZapC N-terminal" evidence="7">
    <location>
        <begin position="3"/>
        <end position="89"/>
    </location>
</feature>
<evidence type="ECO:0000313" key="9">
    <source>
        <dbReference type="Proteomes" id="UP000014461"/>
    </source>
</evidence>
<evidence type="ECO:0000256" key="1">
    <source>
        <dbReference type="ARBA" id="ARBA00022490"/>
    </source>
</evidence>
<evidence type="ECO:0000256" key="5">
    <source>
        <dbReference type="PIRNR" id="PIRNR010252"/>
    </source>
</evidence>
<comment type="similarity">
    <text evidence="5">Belongs to the ZapC family.</text>
</comment>
<protein>
    <recommendedName>
        <fullName evidence="5">Cell division protein ZapC</fullName>
    </recommendedName>
</protein>
<evidence type="ECO:0000313" key="8">
    <source>
        <dbReference type="EMBL" id="GAD02103.1"/>
    </source>
</evidence>
<keyword evidence="4 5" id="KW-0131">Cell cycle</keyword>
<comment type="caution">
    <text evidence="8">The sequence shown here is derived from an EMBL/GenBank/DDBJ whole genome shotgun (WGS) entry which is preliminary data.</text>
</comment>
<comment type="subcellular location">
    <subcellularLocation>
        <location evidence="5">Cytoplasm</location>
    </subcellularLocation>
</comment>
<dbReference type="STRING" id="1331007.AALB_2183"/>
<dbReference type="GO" id="GO:0000917">
    <property type="term" value="P:division septum assembly"/>
    <property type="evidence" value="ECO:0007669"/>
    <property type="project" value="UniProtKB-KW"/>
</dbReference>
<gene>
    <name evidence="8" type="ORF">AALB_2183</name>
</gene>
<reference evidence="8" key="1">
    <citation type="journal article" date="2013" name="Genome Announc.">
        <title>Draft Genome Sequence of Agarivorans albus Strain MKT 106T, an Agarolytic Marine Bacterium.</title>
        <authorList>
            <person name="Yasuike M."/>
            <person name="Nakamura Y."/>
            <person name="Kai W."/>
            <person name="Fujiwara A."/>
            <person name="Fukui Y."/>
            <person name="Satomi M."/>
            <person name="Sano M."/>
        </authorList>
    </citation>
    <scope>NUCLEOTIDE SEQUENCE [LARGE SCALE GENOMIC DNA]</scope>
</reference>
<dbReference type="InterPro" id="IPR009809">
    <property type="entry name" value="ZapC"/>
</dbReference>
<keyword evidence="9" id="KW-1185">Reference proteome</keyword>
<dbReference type="OrthoDB" id="5765005at2"/>
<evidence type="ECO:0000259" key="7">
    <source>
        <dbReference type="Pfam" id="PF21083"/>
    </source>
</evidence>
<dbReference type="Pfam" id="PF21083">
    <property type="entry name" value="ZapC_N"/>
    <property type="match status" value="1"/>
</dbReference>
<dbReference type="InterPro" id="IPR048373">
    <property type="entry name" value="ZapC_N"/>
</dbReference>
<dbReference type="GO" id="GO:0005737">
    <property type="term" value="C:cytoplasm"/>
    <property type="evidence" value="ECO:0007669"/>
    <property type="project" value="UniProtKB-SubCell"/>
</dbReference>
<dbReference type="AlphaFoldDB" id="R9PLF7"/>